<organism evidence="2 3">
    <name type="scientific">Iris pallida</name>
    <name type="common">Sweet iris</name>
    <dbReference type="NCBI Taxonomy" id="29817"/>
    <lineage>
        <taxon>Eukaryota</taxon>
        <taxon>Viridiplantae</taxon>
        <taxon>Streptophyta</taxon>
        <taxon>Embryophyta</taxon>
        <taxon>Tracheophyta</taxon>
        <taxon>Spermatophyta</taxon>
        <taxon>Magnoliopsida</taxon>
        <taxon>Liliopsida</taxon>
        <taxon>Asparagales</taxon>
        <taxon>Iridaceae</taxon>
        <taxon>Iridoideae</taxon>
        <taxon>Irideae</taxon>
        <taxon>Iris</taxon>
    </lineage>
</organism>
<accession>A0AAX6DRT7</accession>
<evidence type="ECO:0000313" key="2">
    <source>
        <dbReference type="EMBL" id="KAJ6794522.1"/>
    </source>
</evidence>
<feature type="region of interest" description="Disordered" evidence="1">
    <location>
        <begin position="26"/>
        <end position="112"/>
    </location>
</feature>
<gene>
    <name evidence="2" type="ORF">M6B38_229630</name>
</gene>
<keyword evidence="3" id="KW-1185">Reference proteome</keyword>
<dbReference type="EMBL" id="JANAVB010042220">
    <property type="protein sequence ID" value="KAJ6794522.1"/>
    <property type="molecule type" value="Genomic_DNA"/>
</dbReference>
<dbReference type="Proteomes" id="UP001140949">
    <property type="component" value="Unassembled WGS sequence"/>
</dbReference>
<reference evidence="2" key="2">
    <citation type="submission" date="2023-04" db="EMBL/GenBank/DDBJ databases">
        <authorList>
            <person name="Bruccoleri R.E."/>
            <person name="Oakeley E.J."/>
            <person name="Faust A.-M."/>
            <person name="Dessus-Babus S."/>
            <person name="Altorfer M."/>
            <person name="Burckhardt D."/>
            <person name="Oertli M."/>
            <person name="Naumann U."/>
            <person name="Petersen F."/>
            <person name="Wong J."/>
        </authorList>
    </citation>
    <scope>NUCLEOTIDE SEQUENCE</scope>
    <source>
        <strain evidence="2">GSM-AAB239-AS_SAM_17_03QT</strain>
        <tissue evidence="2">Leaf</tissue>
    </source>
</reference>
<dbReference type="AlphaFoldDB" id="A0AAX6DRT7"/>
<evidence type="ECO:0000256" key="1">
    <source>
        <dbReference type="SAM" id="MobiDB-lite"/>
    </source>
</evidence>
<name>A0AAX6DRT7_IRIPA</name>
<proteinExistence type="predicted"/>
<protein>
    <submittedName>
        <fullName evidence="2">Formin-like protein 5 isoform X1</fullName>
    </submittedName>
</protein>
<feature type="compositionally biased region" description="Low complexity" evidence="1">
    <location>
        <begin position="95"/>
        <end position="112"/>
    </location>
</feature>
<reference evidence="2" key="1">
    <citation type="journal article" date="2023" name="GigaByte">
        <title>Genome assembly of the bearded iris, Iris pallida Lam.</title>
        <authorList>
            <person name="Bruccoleri R.E."/>
            <person name="Oakeley E.J."/>
            <person name="Faust A.M.E."/>
            <person name="Altorfer M."/>
            <person name="Dessus-Babus S."/>
            <person name="Burckhardt D."/>
            <person name="Oertli M."/>
            <person name="Naumann U."/>
            <person name="Petersen F."/>
            <person name="Wong J."/>
        </authorList>
    </citation>
    <scope>NUCLEOTIDE SEQUENCE</scope>
    <source>
        <strain evidence="2">GSM-AAB239-AS_SAM_17_03QT</strain>
    </source>
</reference>
<feature type="compositionally biased region" description="Basic residues" evidence="1">
    <location>
        <begin position="26"/>
        <end position="45"/>
    </location>
</feature>
<comment type="caution">
    <text evidence="2">The sequence shown here is derived from an EMBL/GenBank/DDBJ whole genome shotgun (WGS) entry which is preliminary data.</text>
</comment>
<evidence type="ECO:0000313" key="3">
    <source>
        <dbReference type="Proteomes" id="UP001140949"/>
    </source>
</evidence>
<sequence>MGSARVLPARHEVPPPCVAIFTQGLRRKGGRPQRRNCSSRRRRRLGGTGGAALAEGGRRRADRTPLVAAVGARGKRRQGGEGSALCGSRTRRSTSGRWPGRGSSAGASAASPLESSAGGLVRYGHDSAGHRFVAPGRCDNVDGWLGEYGRWSFTVYGWF</sequence>